<feature type="transmembrane region" description="Helical" evidence="2">
    <location>
        <begin position="6"/>
        <end position="24"/>
    </location>
</feature>
<evidence type="ECO:0000256" key="2">
    <source>
        <dbReference type="SAM" id="Phobius"/>
    </source>
</evidence>
<dbReference type="EMBL" id="FOFR01000044">
    <property type="protein sequence ID" value="SES37479.1"/>
    <property type="molecule type" value="Genomic_DNA"/>
</dbReference>
<keyword evidence="2" id="KW-1133">Transmembrane helix</keyword>
<evidence type="ECO:0000313" key="4">
    <source>
        <dbReference type="Proteomes" id="UP000199352"/>
    </source>
</evidence>
<keyword evidence="4" id="KW-1185">Reference proteome</keyword>
<evidence type="ECO:0000256" key="1">
    <source>
        <dbReference type="SAM" id="MobiDB-lite"/>
    </source>
</evidence>
<sequence length="90" mass="9557">MVQSLLILMALGAVVVGLVGWLGQHVGRQTQRRRQVDKVRAALAGRVTVDELRTRCGADSLPLLPTPRPATGTPDPAGERGCTVCVERAS</sequence>
<dbReference type="RefSeq" id="WP_089962509.1">
    <property type="nucleotide sequence ID" value="NZ_FOFR01000044.1"/>
</dbReference>
<dbReference type="Proteomes" id="UP000199352">
    <property type="component" value="Unassembled WGS sequence"/>
</dbReference>
<dbReference type="AlphaFoldDB" id="A0A1H9WUK0"/>
<protein>
    <submittedName>
        <fullName evidence="3">Uncharacterized protein</fullName>
    </submittedName>
</protein>
<organism evidence="3 4">
    <name type="scientific">Lentzea xinjiangensis</name>
    <dbReference type="NCBI Taxonomy" id="402600"/>
    <lineage>
        <taxon>Bacteria</taxon>
        <taxon>Bacillati</taxon>
        <taxon>Actinomycetota</taxon>
        <taxon>Actinomycetes</taxon>
        <taxon>Pseudonocardiales</taxon>
        <taxon>Pseudonocardiaceae</taxon>
        <taxon>Lentzea</taxon>
    </lineage>
</organism>
<reference evidence="4" key="1">
    <citation type="submission" date="2016-10" db="EMBL/GenBank/DDBJ databases">
        <authorList>
            <person name="Varghese N."/>
            <person name="Submissions S."/>
        </authorList>
    </citation>
    <scope>NUCLEOTIDE SEQUENCE [LARGE SCALE GENOMIC DNA]</scope>
    <source>
        <strain evidence="4">CGMCC 4.3525</strain>
    </source>
</reference>
<evidence type="ECO:0000313" key="3">
    <source>
        <dbReference type="EMBL" id="SES37479.1"/>
    </source>
</evidence>
<name>A0A1H9WUK0_9PSEU</name>
<dbReference type="OrthoDB" id="9985957at2"/>
<gene>
    <name evidence="3" type="ORF">SAMN05216188_1444</name>
</gene>
<keyword evidence="2" id="KW-0472">Membrane</keyword>
<proteinExistence type="predicted"/>
<dbReference type="STRING" id="402600.SAMN05216188_1444"/>
<feature type="region of interest" description="Disordered" evidence="1">
    <location>
        <begin position="58"/>
        <end position="80"/>
    </location>
</feature>
<accession>A0A1H9WUK0</accession>
<keyword evidence="2" id="KW-0812">Transmembrane</keyword>